<proteinExistence type="predicted"/>
<dbReference type="KEGG" id="oho:Oweho_2834"/>
<sequence length="111" mass="12665">MAHHTSDIKFQIGLDENKVPEVMDWSASDGGINHAAAKAMLLSVWDKRNQETLRIDLWTKDMMADEMKQMIHQTLVGLSDSLERATGEKEAADYMRKFAHDLGVKMDLFKK</sequence>
<keyword evidence="2" id="KW-1185">Reference proteome</keyword>
<evidence type="ECO:0000313" key="1">
    <source>
        <dbReference type="EMBL" id="AEV33794.1"/>
    </source>
</evidence>
<dbReference type="AlphaFoldDB" id="G8R0R7"/>
<gene>
    <name evidence="1" type="ordered locus">Oweho_2834</name>
</gene>
<dbReference type="NCBIfam" id="TIGR03515">
    <property type="entry name" value="GldC"/>
    <property type="match status" value="1"/>
</dbReference>
<dbReference type="InterPro" id="IPR019854">
    <property type="entry name" value="Motility-assoc_prot_GldC"/>
</dbReference>
<dbReference type="PATRIC" id="fig|926562.3.peg.2852"/>
<reference evidence="1 2" key="1">
    <citation type="journal article" date="2012" name="Stand. Genomic Sci.">
        <title>Genome sequence of the orange-pigmented seawater bacterium Owenweeksia hongkongensis type strain (UST20020801(T)).</title>
        <authorList>
            <person name="Riedel T."/>
            <person name="Held B."/>
            <person name="Nolan M."/>
            <person name="Lucas S."/>
            <person name="Lapidus A."/>
            <person name="Tice H."/>
            <person name="Del Rio T.G."/>
            <person name="Cheng J.F."/>
            <person name="Han C."/>
            <person name="Tapia R."/>
            <person name="Goodwin L.A."/>
            <person name="Pitluck S."/>
            <person name="Liolios K."/>
            <person name="Mavromatis K."/>
            <person name="Pagani I."/>
            <person name="Ivanova N."/>
            <person name="Mikhailova N."/>
            <person name="Pati A."/>
            <person name="Chen A."/>
            <person name="Palaniappan K."/>
            <person name="Rohde M."/>
            <person name="Tindall B.J."/>
            <person name="Detter J.C."/>
            <person name="Goker M."/>
            <person name="Woyke T."/>
            <person name="Bristow J."/>
            <person name="Eisen J.A."/>
            <person name="Markowitz V."/>
            <person name="Hugenholtz P."/>
            <person name="Klenk H.P."/>
            <person name="Kyrpides N.C."/>
        </authorList>
    </citation>
    <scope>NUCLEOTIDE SEQUENCE</scope>
    <source>
        <strain evidence="2">DSM 17368 / JCM 12287 / NRRL B-23963</strain>
    </source>
</reference>
<protein>
    <submittedName>
        <fullName evidence="1">Gliding motility-associated protein GldC</fullName>
    </submittedName>
</protein>
<organism evidence="1 2">
    <name type="scientific">Owenweeksia hongkongensis (strain DSM 17368 / CIP 108786 / JCM 12287 / NRRL B-23963 / UST20020801)</name>
    <dbReference type="NCBI Taxonomy" id="926562"/>
    <lineage>
        <taxon>Bacteria</taxon>
        <taxon>Pseudomonadati</taxon>
        <taxon>Bacteroidota</taxon>
        <taxon>Flavobacteriia</taxon>
        <taxon>Flavobacteriales</taxon>
        <taxon>Owenweeksiaceae</taxon>
        <taxon>Owenweeksia</taxon>
    </lineage>
</organism>
<dbReference type="Proteomes" id="UP000005631">
    <property type="component" value="Chromosome"/>
</dbReference>
<dbReference type="OrthoDB" id="893422at2"/>
<dbReference type="EMBL" id="CP003156">
    <property type="protein sequence ID" value="AEV33794.1"/>
    <property type="molecule type" value="Genomic_DNA"/>
</dbReference>
<dbReference type="RefSeq" id="WP_014203143.1">
    <property type="nucleotide sequence ID" value="NC_016599.1"/>
</dbReference>
<dbReference type="STRING" id="926562.Oweho_2834"/>
<name>G8R0R7_OWEHD</name>
<dbReference type="Pfam" id="PF19937">
    <property type="entry name" value="GldC-like"/>
    <property type="match status" value="1"/>
</dbReference>
<dbReference type="HOGENOM" id="CLU_170347_0_0_10"/>
<evidence type="ECO:0000313" key="2">
    <source>
        <dbReference type="Proteomes" id="UP000005631"/>
    </source>
</evidence>
<dbReference type="eggNOG" id="ENOG503176X">
    <property type="taxonomic scope" value="Bacteria"/>
</dbReference>
<accession>G8R0R7</accession>